<name>A0A1G8RXN8_9GAMM</name>
<evidence type="ECO:0000313" key="2">
    <source>
        <dbReference type="EMBL" id="SDJ21729.1"/>
    </source>
</evidence>
<reference evidence="3" key="1">
    <citation type="submission" date="2016-10" db="EMBL/GenBank/DDBJ databases">
        <authorList>
            <person name="Varghese N."/>
            <person name="Submissions S."/>
        </authorList>
    </citation>
    <scope>NUCLEOTIDE SEQUENCE [LARGE SCALE GENOMIC DNA]</scope>
    <source>
        <strain evidence="3">DSM 23317</strain>
    </source>
</reference>
<dbReference type="AlphaFoldDB" id="A0A1G8RXN8"/>
<evidence type="ECO:0000256" key="1">
    <source>
        <dbReference type="SAM" id="MobiDB-lite"/>
    </source>
</evidence>
<proteinExistence type="predicted"/>
<organism evidence="2 3">
    <name type="scientific">Ferrimonas sediminum</name>
    <dbReference type="NCBI Taxonomy" id="718193"/>
    <lineage>
        <taxon>Bacteria</taxon>
        <taxon>Pseudomonadati</taxon>
        <taxon>Pseudomonadota</taxon>
        <taxon>Gammaproteobacteria</taxon>
        <taxon>Alteromonadales</taxon>
        <taxon>Ferrimonadaceae</taxon>
        <taxon>Ferrimonas</taxon>
    </lineage>
</organism>
<evidence type="ECO:0000313" key="3">
    <source>
        <dbReference type="Proteomes" id="UP000199527"/>
    </source>
</evidence>
<dbReference type="Proteomes" id="UP000199527">
    <property type="component" value="Unassembled WGS sequence"/>
</dbReference>
<dbReference type="EMBL" id="FNEM01000006">
    <property type="protein sequence ID" value="SDJ21729.1"/>
    <property type="molecule type" value="Genomic_DNA"/>
</dbReference>
<sequence length="53" mass="5426">MKTALIHAAKESASLVLMVVIGLGIGHCWSGSLKSVSGSSCNRRTRGIGRSAA</sequence>
<keyword evidence="3" id="KW-1185">Reference proteome</keyword>
<feature type="region of interest" description="Disordered" evidence="1">
    <location>
        <begin position="34"/>
        <end position="53"/>
    </location>
</feature>
<protein>
    <submittedName>
        <fullName evidence="2">Uncharacterized protein</fullName>
    </submittedName>
</protein>
<dbReference type="RefSeq" id="WP_176819249.1">
    <property type="nucleotide sequence ID" value="NZ_FNEM01000006.1"/>
</dbReference>
<accession>A0A1G8RXN8</accession>
<gene>
    <name evidence="2" type="ORF">SAMN04488540_10614</name>
</gene>